<name>A0ABM1MVS1_NICVS</name>
<gene>
    <name evidence="2" type="primary">LOC108564222</name>
</gene>
<dbReference type="Proteomes" id="UP000695000">
    <property type="component" value="Unplaced"/>
</dbReference>
<sequence>MSEMANEGIAEARLVEDATMADDGPIAHEQMADTVQSDSIEYVPDNNQTELDNIQCDINSLLENINLFMSADEGELGDNDTSDDDEIEEFVLTEGDGNPAINLENLLPFIETLARDLDKLNNLETMTNDVVERVKKITEQNLMETIRESEAMLT</sequence>
<evidence type="ECO:0000313" key="2">
    <source>
        <dbReference type="RefSeq" id="XP_017778671.1"/>
    </source>
</evidence>
<accession>A0ABM1MVS1</accession>
<reference evidence="2" key="1">
    <citation type="submission" date="2025-08" db="UniProtKB">
        <authorList>
            <consortium name="RefSeq"/>
        </authorList>
    </citation>
    <scope>IDENTIFICATION</scope>
    <source>
        <tissue evidence="2">Whole Larva</tissue>
    </source>
</reference>
<evidence type="ECO:0000313" key="1">
    <source>
        <dbReference type="Proteomes" id="UP000695000"/>
    </source>
</evidence>
<proteinExistence type="predicted"/>
<organism evidence="1 2">
    <name type="scientific">Nicrophorus vespilloides</name>
    <name type="common">Boreal carrion beetle</name>
    <dbReference type="NCBI Taxonomy" id="110193"/>
    <lineage>
        <taxon>Eukaryota</taxon>
        <taxon>Metazoa</taxon>
        <taxon>Ecdysozoa</taxon>
        <taxon>Arthropoda</taxon>
        <taxon>Hexapoda</taxon>
        <taxon>Insecta</taxon>
        <taxon>Pterygota</taxon>
        <taxon>Neoptera</taxon>
        <taxon>Endopterygota</taxon>
        <taxon>Coleoptera</taxon>
        <taxon>Polyphaga</taxon>
        <taxon>Staphyliniformia</taxon>
        <taxon>Silphidae</taxon>
        <taxon>Nicrophorinae</taxon>
        <taxon>Nicrophorus</taxon>
    </lineage>
</organism>
<dbReference type="GeneID" id="108564222"/>
<dbReference type="RefSeq" id="XP_017778671.1">
    <property type="nucleotide sequence ID" value="XM_017923182.1"/>
</dbReference>
<keyword evidence="1" id="KW-1185">Reference proteome</keyword>
<protein>
    <submittedName>
        <fullName evidence="2">Uncharacterized protein LOC108564222 isoform X1</fullName>
    </submittedName>
</protein>